<reference evidence="1" key="1">
    <citation type="submission" date="2022-05" db="EMBL/GenBank/DDBJ databases">
        <title>Chromosome-level genome of Chaenocephalus aceratus.</title>
        <authorList>
            <person name="Park H."/>
        </authorList>
    </citation>
    <scope>NUCLEOTIDE SEQUENCE</scope>
    <source>
        <strain evidence="1">KU_202001</strain>
    </source>
</reference>
<evidence type="ECO:0000313" key="2">
    <source>
        <dbReference type="Proteomes" id="UP001057452"/>
    </source>
</evidence>
<gene>
    <name evidence="1" type="ORF">KUCAC02_027230</name>
</gene>
<sequence length="116" mass="12796">SSLLHCDYRGCWESFSVFFRHSGVTTCPVRIRVRKVPKTGCEGTYSRALGNAPGSNTHCPLNNTTRRRSPLTPPPHHTLSHLDLSPRSSPNPLLFPSTHHPPFLPPPPNKSPAGRV</sequence>
<feature type="non-terminal residue" evidence="1">
    <location>
        <position position="116"/>
    </location>
</feature>
<keyword evidence="2" id="KW-1185">Reference proteome</keyword>
<protein>
    <submittedName>
        <fullName evidence="1">Uncharacterized protein</fullName>
    </submittedName>
</protein>
<proteinExistence type="predicted"/>
<evidence type="ECO:0000313" key="1">
    <source>
        <dbReference type="EMBL" id="KAI4807423.1"/>
    </source>
</evidence>
<organism evidence="1 2">
    <name type="scientific">Chaenocephalus aceratus</name>
    <name type="common">Blackfin icefish</name>
    <name type="synonym">Chaenichthys aceratus</name>
    <dbReference type="NCBI Taxonomy" id="36190"/>
    <lineage>
        <taxon>Eukaryota</taxon>
        <taxon>Metazoa</taxon>
        <taxon>Chordata</taxon>
        <taxon>Craniata</taxon>
        <taxon>Vertebrata</taxon>
        <taxon>Euteleostomi</taxon>
        <taxon>Actinopterygii</taxon>
        <taxon>Neopterygii</taxon>
        <taxon>Teleostei</taxon>
        <taxon>Neoteleostei</taxon>
        <taxon>Acanthomorphata</taxon>
        <taxon>Eupercaria</taxon>
        <taxon>Perciformes</taxon>
        <taxon>Notothenioidei</taxon>
        <taxon>Channichthyidae</taxon>
        <taxon>Chaenocephalus</taxon>
    </lineage>
</organism>
<dbReference type="Proteomes" id="UP001057452">
    <property type="component" value="Chromosome 19"/>
</dbReference>
<feature type="non-terminal residue" evidence="1">
    <location>
        <position position="1"/>
    </location>
</feature>
<accession>A0ACB9W3Z9</accession>
<name>A0ACB9W3Z9_CHAAC</name>
<comment type="caution">
    <text evidence="1">The sequence shown here is derived from an EMBL/GenBank/DDBJ whole genome shotgun (WGS) entry which is preliminary data.</text>
</comment>
<dbReference type="EMBL" id="CM043803">
    <property type="protein sequence ID" value="KAI4807423.1"/>
    <property type="molecule type" value="Genomic_DNA"/>
</dbReference>